<accession>A0ABP5WKD5</accession>
<gene>
    <name evidence="4" type="ORF">GCM10010405_10120</name>
</gene>
<feature type="chain" id="PRO_5045784872" description="Gram-positive cocci surface proteins LPxTG domain-containing protein" evidence="3">
    <location>
        <begin position="30"/>
        <end position="343"/>
    </location>
</feature>
<dbReference type="NCBIfam" id="NF041528">
    <property type="entry name" value="strep_LAETG"/>
    <property type="match status" value="1"/>
</dbReference>
<feature type="transmembrane region" description="Helical" evidence="2">
    <location>
        <begin position="312"/>
        <end position="334"/>
    </location>
</feature>
<keyword evidence="2" id="KW-0472">Membrane</keyword>
<feature type="compositionally biased region" description="Basic and acidic residues" evidence="1">
    <location>
        <begin position="259"/>
        <end position="270"/>
    </location>
</feature>
<dbReference type="Proteomes" id="UP001501638">
    <property type="component" value="Unassembled WGS sequence"/>
</dbReference>
<feature type="region of interest" description="Disordered" evidence="1">
    <location>
        <begin position="253"/>
        <end position="302"/>
    </location>
</feature>
<comment type="caution">
    <text evidence="4">The sequence shown here is derived from an EMBL/GenBank/DDBJ whole genome shotgun (WGS) entry which is preliminary data.</text>
</comment>
<evidence type="ECO:0008006" key="6">
    <source>
        <dbReference type="Google" id="ProtNLM"/>
    </source>
</evidence>
<keyword evidence="2" id="KW-0812">Transmembrane</keyword>
<evidence type="ECO:0000256" key="1">
    <source>
        <dbReference type="SAM" id="MobiDB-lite"/>
    </source>
</evidence>
<evidence type="ECO:0000256" key="3">
    <source>
        <dbReference type="SAM" id="SignalP"/>
    </source>
</evidence>
<sequence>MKLRRALSAAAAIAAVGSVSLLASPAAHAKGETPADSGAPSAPATTEPSPEQSATGGAADEEEPSAGQPGDTAASPERAEPTPSATTSSATPSPTYTRPSFCSGIPEEERGKTELRGLPSKIVAGSGWHEFTYRVSNISSVTLMETDLTLYLGTADPEIGDVSELAVTVEWLNPQSGAWTPIEGEGAEWDDNQDFATVGALKPGEYADAEMRIRIAESAKAGTGYFFTTGHSYGEDGQCGYDEISQFDFTVLPAGSEPGKVEDAEGKPGDTDGQVGPVKDRPEGGEGGHAPQGDLAELPVGGNLAETGASSALPTAAAVGGAAVVAGAGVVFAVRRRRAAMGE</sequence>
<keyword evidence="2" id="KW-1133">Transmembrane helix</keyword>
<keyword evidence="5" id="KW-1185">Reference proteome</keyword>
<name>A0ABP5WKD5_9ACTN</name>
<evidence type="ECO:0000313" key="4">
    <source>
        <dbReference type="EMBL" id="GAA2429296.1"/>
    </source>
</evidence>
<feature type="signal peptide" evidence="3">
    <location>
        <begin position="1"/>
        <end position="29"/>
    </location>
</feature>
<feature type="compositionally biased region" description="Low complexity" evidence="1">
    <location>
        <begin position="39"/>
        <end position="51"/>
    </location>
</feature>
<organism evidence="4 5">
    <name type="scientific">Streptomyces macrosporus</name>
    <dbReference type="NCBI Taxonomy" id="44032"/>
    <lineage>
        <taxon>Bacteria</taxon>
        <taxon>Bacillati</taxon>
        <taxon>Actinomycetota</taxon>
        <taxon>Actinomycetes</taxon>
        <taxon>Kitasatosporales</taxon>
        <taxon>Streptomycetaceae</taxon>
        <taxon>Streptomyces</taxon>
    </lineage>
</organism>
<feature type="region of interest" description="Disordered" evidence="1">
    <location>
        <begin position="25"/>
        <end position="118"/>
    </location>
</feature>
<feature type="compositionally biased region" description="Low complexity" evidence="1">
    <location>
        <begin position="81"/>
        <end position="100"/>
    </location>
</feature>
<dbReference type="RefSeq" id="WP_344320852.1">
    <property type="nucleotide sequence ID" value="NZ_BAAASZ010000007.1"/>
</dbReference>
<protein>
    <recommendedName>
        <fullName evidence="6">Gram-positive cocci surface proteins LPxTG domain-containing protein</fullName>
    </recommendedName>
</protein>
<dbReference type="EMBL" id="BAAASZ010000007">
    <property type="protein sequence ID" value="GAA2429296.1"/>
    <property type="molecule type" value="Genomic_DNA"/>
</dbReference>
<keyword evidence="3" id="KW-0732">Signal</keyword>
<evidence type="ECO:0000256" key="2">
    <source>
        <dbReference type="SAM" id="Phobius"/>
    </source>
</evidence>
<reference evidence="5" key="1">
    <citation type="journal article" date="2019" name="Int. J. Syst. Evol. Microbiol.">
        <title>The Global Catalogue of Microorganisms (GCM) 10K type strain sequencing project: providing services to taxonomists for standard genome sequencing and annotation.</title>
        <authorList>
            <consortium name="The Broad Institute Genomics Platform"/>
            <consortium name="The Broad Institute Genome Sequencing Center for Infectious Disease"/>
            <person name="Wu L."/>
            <person name="Ma J."/>
        </authorList>
    </citation>
    <scope>NUCLEOTIDE SEQUENCE [LARGE SCALE GENOMIC DNA]</scope>
    <source>
        <strain evidence="5">JCM 6305</strain>
    </source>
</reference>
<proteinExistence type="predicted"/>
<evidence type="ECO:0000313" key="5">
    <source>
        <dbReference type="Proteomes" id="UP001501638"/>
    </source>
</evidence>